<keyword evidence="3" id="KW-0479">Metal-binding</keyword>
<keyword evidence="8" id="KW-0812">Transmembrane</keyword>
<keyword evidence="4" id="KW-0560">Oxidoreductase</keyword>
<evidence type="ECO:0000256" key="8">
    <source>
        <dbReference type="SAM" id="Phobius"/>
    </source>
</evidence>
<evidence type="ECO:0000313" key="9">
    <source>
        <dbReference type="EMBL" id="MQA39183.1"/>
    </source>
</evidence>
<evidence type="ECO:0000256" key="5">
    <source>
        <dbReference type="ARBA" id="ARBA00023004"/>
    </source>
</evidence>
<keyword evidence="10" id="KW-1185">Reference proteome</keyword>
<evidence type="ECO:0000256" key="2">
    <source>
        <dbReference type="ARBA" id="ARBA00022688"/>
    </source>
</evidence>
<dbReference type="PANTHER" id="PTHR11237:SF4">
    <property type="entry name" value="5-DEMETHOXYUBIQUINONE HYDROXYLASE, MITOCHONDRIAL"/>
    <property type="match status" value="1"/>
</dbReference>
<dbReference type="Proteomes" id="UP000440498">
    <property type="component" value="Unassembled WGS sequence"/>
</dbReference>
<evidence type="ECO:0000256" key="3">
    <source>
        <dbReference type="ARBA" id="ARBA00022723"/>
    </source>
</evidence>
<dbReference type="PANTHER" id="PTHR11237">
    <property type="entry name" value="COENZYME Q10 BIOSYNTHESIS PROTEIN 7"/>
    <property type="match status" value="1"/>
</dbReference>
<accession>A0A6A7N2C5</accession>
<dbReference type="Pfam" id="PF03232">
    <property type="entry name" value="COQ7"/>
    <property type="match status" value="1"/>
</dbReference>
<dbReference type="GO" id="GO:0010468">
    <property type="term" value="P:regulation of gene expression"/>
    <property type="evidence" value="ECO:0007669"/>
    <property type="project" value="TreeGrafter"/>
</dbReference>
<dbReference type="SUPFAM" id="SSF47240">
    <property type="entry name" value="Ferritin-like"/>
    <property type="match status" value="1"/>
</dbReference>
<keyword evidence="9" id="KW-0830">Ubiquinone</keyword>
<reference evidence="9 10" key="1">
    <citation type="submission" date="2019-10" db="EMBL/GenBank/DDBJ databases">
        <title>Two novel species isolated from a subtropical stream in China.</title>
        <authorList>
            <person name="Lu H."/>
        </authorList>
    </citation>
    <scope>NUCLEOTIDE SEQUENCE [LARGE SCALE GENOMIC DNA]</scope>
    <source>
        <strain evidence="9 10">FT29W</strain>
    </source>
</reference>
<dbReference type="InterPro" id="IPR009078">
    <property type="entry name" value="Ferritin-like_SF"/>
</dbReference>
<feature type="transmembrane region" description="Helical" evidence="8">
    <location>
        <begin position="73"/>
        <end position="95"/>
    </location>
</feature>
<dbReference type="AlphaFoldDB" id="A0A6A7N2C5"/>
<evidence type="ECO:0000256" key="4">
    <source>
        <dbReference type="ARBA" id="ARBA00023002"/>
    </source>
</evidence>
<dbReference type="GO" id="GO:0006744">
    <property type="term" value="P:ubiquinone biosynthetic process"/>
    <property type="evidence" value="ECO:0007669"/>
    <property type="project" value="UniProtKB-KW"/>
</dbReference>
<name>A0A6A7N2C5_9BURK</name>
<sequence>MMVATNLAGRILKVNHAGEHGAVSIYSGQIFMARFTAKLLLPELLTFRAHEENHRATFHNELRRRGLKRCKSYWLCAAGGYVLGIGTGLFGANAISLTTVAVERTVLRHLRHQTELLADDADAISAISSILSEEQEHHDAAENHNRTPGVFGQMLSSALAGATESVIWLGMRI</sequence>
<evidence type="ECO:0000256" key="6">
    <source>
        <dbReference type="ARBA" id="ARBA00023033"/>
    </source>
</evidence>
<evidence type="ECO:0000313" key="10">
    <source>
        <dbReference type="Proteomes" id="UP000440498"/>
    </source>
</evidence>
<dbReference type="InterPro" id="IPR011566">
    <property type="entry name" value="Ubq_synth_Coq7"/>
</dbReference>
<keyword evidence="6" id="KW-0503">Monooxygenase</keyword>
<keyword evidence="8" id="KW-1133">Transmembrane helix</keyword>
<protein>
    <submittedName>
        <fullName evidence="9">Demethoxyubiquinone hydroxylase family protein</fullName>
    </submittedName>
</protein>
<dbReference type="GO" id="GO:2000377">
    <property type="term" value="P:regulation of reactive oxygen species metabolic process"/>
    <property type="evidence" value="ECO:0007669"/>
    <property type="project" value="TreeGrafter"/>
</dbReference>
<keyword evidence="5" id="KW-0408">Iron</keyword>
<gene>
    <name evidence="9" type="ORF">GEV02_13585</name>
</gene>
<keyword evidence="2" id="KW-0831">Ubiquinone biosynthesis</keyword>
<dbReference type="EMBL" id="WHUG01000004">
    <property type="protein sequence ID" value="MQA39183.1"/>
    <property type="molecule type" value="Genomic_DNA"/>
</dbReference>
<comment type="caution">
    <text evidence="9">The sequence shown here is derived from an EMBL/GenBank/DDBJ whole genome shotgun (WGS) entry which is preliminary data.</text>
</comment>
<keyword evidence="7 8" id="KW-0472">Membrane</keyword>
<proteinExistence type="predicted"/>
<dbReference type="GO" id="GO:0008682">
    <property type="term" value="F:3-demethoxyubiquinol 3-hydroxylase activity"/>
    <property type="evidence" value="ECO:0007669"/>
    <property type="project" value="TreeGrafter"/>
</dbReference>
<evidence type="ECO:0000256" key="7">
    <source>
        <dbReference type="ARBA" id="ARBA00023136"/>
    </source>
</evidence>
<evidence type="ECO:0000256" key="1">
    <source>
        <dbReference type="ARBA" id="ARBA00004749"/>
    </source>
</evidence>
<comment type="pathway">
    <text evidence="1">Cofactor biosynthesis; ubiquinone biosynthesis.</text>
</comment>
<dbReference type="GO" id="GO:0046872">
    <property type="term" value="F:metal ion binding"/>
    <property type="evidence" value="ECO:0007669"/>
    <property type="project" value="UniProtKB-KW"/>
</dbReference>
<organism evidence="9 10">
    <name type="scientific">Rugamonas aquatica</name>
    <dbReference type="NCBI Taxonomy" id="2743357"/>
    <lineage>
        <taxon>Bacteria</taxon>
        <taxon>Pseudomonadati</taxon>
        <taxon>Pseudomonadota</taxon>
        <taxon>Betaproteobacteria</taxon>
        <taxon>Burkholderiales</taxon>
        <taxon>Oxalobacteraceae</taxon>
        <taxon>Telluria group</taxon>
        <taxon>Rugamonas</taxon>
    </lineage>
</organism>